<dbReference type="Gene3D" id="3.10.450.50">
    <property type="match status" value="1"/>
</dbReference>
<organism evidence="2 3">
    <name type="scientific">Plectosphaerella cucumerina</name>
    <dbReference type="NCBI Taxonomy" id="40658"/>
    <lineage>
        <taxon>Eukaryota</taxon>
        <taxon>Fungi</taxon>
        <taxon>Dikarya</taxon>
        <taxon>Ascomycota</taxon>
        <taxon>Pezizomycotina</taxon>
        <taxon>Sordariomycetes</taxon>
        <taxon>Hypocreomycetidae</taxon>
        <taxon>Glomerellales</taxon>
        <taxon>Plectosphaerellaceae</taxon>
        <taxon>Plectosphaerella</taxon>
    </lineage>
</organism>
<dbReference type="Pfam" id="PF13577">
    <property type="entry name" value="SnoaL_4"/>
    <property type="match status" value="1"/>
</dbReference>
<feature type="domain" description="SnoaL-like" evidence="1">
    <location>
        <begin position="5"/>
        <end position="133"/>
    </location>
</feature>
<dbReference type="SUPFAM" id="SSF54427">
    <property type="entry name" value="NTF2-like"/>
    <property type="match status" value="1"/>
</dbReference>
<dbReference type="EMBL" id="JAGPXD010000001">
    <property type="protein sequence ID" value="KAH7376953.1"/>
    <property type="molecule type" value="Genomic_DNA"/>
</dbReference>
<comment type="caution">
    <text evidence="2">The sequence shown here is derived from an EMBL/GenBank/DDBJ whole genome shotgun (WGS) entry which is preliminary data.</text>
</comment>
<evidence type="ECO:0000259" key="1">
    <source>
        <dbReference type="Pfam" id="PF13577"/>
    </source>
</evidence>
<name>A0A8K0XAD7_9PEZI</name>
<dbReference type="OrthoDB" id="2148716at2759"/>
<dbReference type="Proteomes" id="UP000813385">
    <property type="component" value="Unassembled WGS sequence"/>
</dbReference>
<gene>
    <name evidence="2" type="ORF">B0T11DRAFT_273147</name>
</gene>
<evidence type="ECO:0000313" key="3">
    <source>
        <dbReference type="Proteomes" id="UP000813385"/>
    </source>
</evidence>
<proteinExistence type="predicted"/>
<accession>A0A8K0XAD7</accession>
<dbReference type="InterPro" id="IPR032710">
    <property type="entry name" value="NTF2-like_dom_sf"/>
</dbReference>
<dbReference type="AlphaFoldDB" id="A0A8K0XAD7"/>
<protein>
    <submittedName>
        <fullName evidence="2">SnoaL-like domain-containing protein</fullName>
    </submittedName>
</protein>
<reference evidence="2" key="1">
    <citation type="journal article" date="2021" name="Nat. Commun.">
        <title>Genetic determinants of endophytism in the Arabidopsis root mycobiome.</title>
        <authorList>
            <person name="Mesny F."/>
            <person name="Miyauchi S."/>
            <person name="Thiergart T."/>
            <person name="Pickel B."/>
            <person name="Atanasova L."/>
            <person name="Karlsson M."/>
            <person name="Huettel B."/>
            <person name="Barry K.W."/>
            <person name="Haridas S."/>
            <person name="Chen C."/>
            <person name="Bauer D."/>
            <person name="Andreopoulos W."/>
            <person name="Pangilinan J."/>
            <person name="LaButti K."/>
            <person name="Riley R."/>
            <person name="Lipzen A."/>
            <person name="Clum A."/>
            <person name="Drula E."/>
            <person name="Henrissat B."/>
            <person name="Kohler A."/>
            <person name="Grigoriev I.V."/>
            <person name="Martin F.M."/>
            <person name="Hacquard S."/>
        </authorList>
    </citation>
    <scope>NUCLEOTIDE SEQUENCE</scope>
    <source>
        <strain evidence="2">MPI-CAGE-AT-0016</strain>
    </source>
</reference>
<sequence>MSSPISDHDLIRNTIARYSIGVDLKDWDLFTSAFTETAKITFPAPMGTFEGITTITATIQSTVSNFHTSHALSTQLIEITGEKTAKATTYTATELFGTGENEGKHATNRGLYRDKLVKISVDGREDWRIAERDAVGQWPLTGDLSLLAP</sequence>
<dbReference type="InterPro" id="IPR037401">
    <property type="entry name" value="SnoaL-like"/>
</dbReference>
<keyword evidence="3" id="KW-1185">Reference proteome</keyword>
<evidence type="ECO:0000313" key="2">
    <source>
        <dbReference type="EMBL" id="KAH7376953.1"/>
    </source>
</evidence>